<dbReference type="InterPro" id="IPR002528">
    <property type="entry name" value="MATE_fam"/>
</dbReference>
<evidence type="ECO:0000313" key="7">
    <source>
        <dbReference type="EMBL" id="EFG26507.1"/>
    </source>
</evidence>
<dbReference type="Proteomes" id="UP000005777">
    <property type="component" value="Unassembled WGS sequence"/>
</dbReference>
<feature type="transmembrane region" description="Helical" evidence="6">
    <location>
        <begin position="93"/>
        <end position="113"/>
    </location>
</feature>
<gene>
    <name evidence="7" type="ORF">HMPREF9020_00126</name>
</gene>
<dbReference type="RefSeq" id="WP_006292468.1">
    <property type="nucleotide sequence ID" value="NZ_GG770225.1"/>
</dbReference>
<evidence type="ECO:0000256" key="4">
    <source>
        <dbReference type="ARBA" id="ARBA00022989"/>
    </source>
</evidence>
<feature type="transmembrane region" description="Helical" evidence="6">
    <location>
        <begin position="416"/>
        <end position="434"/>
    </location>
</feature>
<proteinExistence type="inferred from homology"/>
<feature type="transmembrane region" description="Helical" evidence="6">
    <location>
        <begin position="349"/>
        <end position="371"/>
    </location>
</feature>
<evidence type="ECO:0000313" key="8">
    <source>
        <dbReference type="Proteomes" id="UP000005777"/>
    </source>
</evidence>
<keyword evidence="8" id="KW-1185">Reference proteome</keyword>
<dbReference type="EMBL" id="ADCX01000002">
    <property type="protein sequence ID" value="EFG26507.1"/>
    <property type="molecule type" value="Genomic_DNA"/>
</dbReference>
<evidence type="ECO:0000256" key="2">
    <source>
        <dbReference type="ARBA" id="ARBA00010199"/>
    </source>
</evidence>
<keyword evidence="4 6" id="KW-1133">Transmembrane helix</keyword>
<dbReference type="Pfam" id="PF01554">
    <property type="entry name" value="MatE"/>
    <property type="match status" value="2"/>
</dbReference>
<dbReference type="eggNOG" id="COG0534">
    <property type="taxonomic scope" value="Bacteria"/>
</dbReference>
<feature type="transmembrane region" description="Helical" evidence="6">
    <location>
        <begin position="17"/>
        <end position="37"/>
    </location>
</feature>
<dbReference type="GO" id="GO:0005886">
    <property type="term" value="C:plasma membrane"/>
    <property type="evidence" value="ECO:0007669"/>
    <property type="project" value="TreeGrafter"/>
</dbReference>
<dbReference type="InterPro" id="IPR044644">
    <property type="entry name" value="DinF-like"/>
</dbReference>
<dbReference type="GO" id="GO:0042910">
    <property type="term" value="F:xenobiotic transmembrane transporter activity"/>
    <property type="evidence" value="ECO:0007669"/>
    <property type="project" value="InterPro"/>
</dbReference>
<sequence length="459" mass="48521">MTQTPASFDRAATRKQLFHLAVPTFGQLIAEPAFVLIDTAIVGHISTSSLAGLSVGSTIILTALGLCNFLAYSTTSHVAILMGAGKVRAGLRSGINGMWLALGIGLILAAGLFAGASPLCWAIGARGQDLTQAVIYTRAVVLGAPGMLLVYAVNGIFRGLQKVTVTLWAAVGSAALNTLLDFVFIFGAHLGVLGSGLATCLAQWAMGLFLSALVILHARVRSVPLKPSKEGLAQNIGDGFPLFIRTLALRAAMVATVMAAAAMGTQVLASYQAVNSAWNFALNTLDSVAIAGQALVGRSLGEKDTVTTRYLTSLIAQSGAWLGVLVGLIFFFLGLWGPAFFSPVPQLQHLISISMMVLALFFPLQGWMWALDGILIGAGDFVYLAKACSLAALGQFLGLTLMQASLRLFQVQSEEIKIVLLWLVFNLIFMGLRAGTNGLRAKKGVWMLSAIEKSEKKNY</sequence>
<organism evidence="7 8">
    <name type="scientific">Scardovia inopinata F0304</name>
    <dbReference type="NCBI Taxonomy" id="641146"/>
    <lineage>
        <taxon>Bacteria</taxon>
        <taxon>Bacillati</taxon>
        <taxon>Actinomycetota</taxon>
        <taxon>Actinomycetes</taxon>
        <taxon>Bifidobacteriales</taxon>
        <taxon>Bifidobacteriaceae</taxon>
        <taxon>Scardovia</taxon>
    </lineage>
</organism>
<dbReference type="PANTHER" id="PTHR42893:SF46">
    <property type="entry name" value="PROTEIN DETOXIFICATION 44, CHLOROPLASTIC"/>
    <property type="match status" value="1"/>
</dbReference>
<comment type="similarity">
    <text evidence="2">Belongs to the multi antimicrobial extrusion (MATE) (TC 2.A.66.1) family.</text>
</comment>
<dbReference type="NCBIfam" id="TIGR00797">
    <property type="entry name" value="matE"/>
    <property type="match status" value="1"/>
</dbReference>
<comment type="subcellular location">
    <subcellularLocation>
        <location evidence="1">Membrane</location>
        <topology evidence="1">Multi-pass membrane protein</topology>
    </subcellularLocation>
</comment>
<feature type="transmembrane region" description="Helical" evidence="6">
    <location>
        <begin position="192"/>
        <end position="216"/>
    </location>
</feature>
<feature type="transmembrane region" description="Helical" evidence="6">
    <location>
        <begin position="247"/>
        <end position="271"/>
    </location>
</feature>
<feature type="transmembrane region" description="Helical" evidence="6">
    <location>
        <begin position="133"/>
        <end position="153"/>
    </location>
</feature>
<dbReference type="PANTHER" id="PTHR42893">
    <property type="entry name" value="PROTEIN DETOXIFICATION 44, CHLOROPLASTIC-RELATED"/>
    <property type="match status" value="1"/>
</dbReference>
<dbReference type="GO" id="GO:0015297">
    <property type="term" value="F:antiporter activity"/>
    <property type="evidence" value="ECO:0007669"/>
    <property type="project" value="InterPro"/>
</dbReference>
<feature type="transmembrane region" description="Helical" evidence="6">
    <location>
        <begin position="277"/>
        <end position="297"/>
    </location>
</feature>
<keyword evidence="3 6" id="KW-0812">Transmembrane</keyword>
<keyword evidence="5 6" id="KW-0472">Membrane</keyword>
<dbReference type="AlphaFoldDB" id="W5IHP7"/>
<evidence type="ECO:0000256" key="5">
    <source>
        <dbReference type="ARBA" id="ARBA00023136"/>
    </source>
</evidence>
<reference evidence="7 8" key="1">
    <citation type="submission" date="2012-01" db="EMBL/GenBank/DDBJ databases">
        <title>The Genome Sequence of Scardovia inopinata F0304.</title>
        <authorList>
            <consortium name="The Broad Institute Genome Sequencing Platform"/>
            <person name="Ward D."/>
            <person name="Earl A."/>
            <person name="Feldgarden M."/>
            <person name="Gevers D."/>
            <person name="Young S."/>
            <person name="Zeng Q."/>
            <person name="Koehrsen M."/>
            <person name="Alvarado L."/>
            <person name="Berlin A.M."/>
            <person name="Borenstein D."/>
            <person name="Chapman S.B."/>
            <person name="Chen Z."/>
            <person name="Engels R."/>
            <person name="Freedman E."/>
            <person name="Gellesch M."/>
            <person name="Goldberg J."/>
            <person name="Griggs A."/>
            <person name="Gujja S."/>
            <person name="Heilman E.R."/>
            <person name="Heiman D.I."/>
            <person name="Hepburn T.A."/>
            <person name="Howarth C."/>
            <person name="Jen D."/>
            <person name="Larson L."/>
            <person name="Mehta T."/>
            <person name="Park D."/>
            <person name="Pearson M."/>
            <person name="Richards J."/>
            <person name="Roberts A."/>
            <person name="Saif S."/>
            <person name="Shea T.D."/>
            <person name="Shenoy N."/>
            <person name="Sisk P."/>
            <person name="Stolte C."/>
            <person name="Sykes S.N."/>
            <person name="Walk T."/>
            <person name="White J."/>
            <person name="Yandava C."/>
            <person name="Izard J."/>
            <person name="Baranova O.V."/>
            <person name="Blanton J.M."/>
            <person name="Tanner A.C."/>
            <person name="Dewhirst F."/>
            <person name="Haas B."/>
            <person name="Nusbaum C."/>
            <person name="Birren B."/>
        </authorList>
    </citation>
    <scope>NUCLEOTIDE SEQUENCE [LARGE SCALE GENOMIC DNA]</scope>
    <source>
        <strain evidence="7 8">F0304</strain>
    </source>
</reference>
<feature type="transmembrane region" description="Helical" evidence="6">
    <location>
        <begin position="318"/>
        <end position="337"/>
    </location>
</feature>
<evidence type="ECO:0000256" key="1">
    <source>
        <dbReference type="ARBA" id="ARBA00004141"/>
    </source>
</evidence>
<accession>W5IHP7</accession>
<evidence type="ECO:0000256" key="3">
    <source>
        <dbReference type="ARBA" id="ARBA00022692"/>
    </source>
</evidence>
<dbReference type="HOGENOM" id="CLU_012893_16_3_11"/>
<feature type="transmembrane region" description="Helical" evidence="6">
    <location>
        <begin position="49"/>
        <end position="72"/>
    </location>
</feature>
<evidence type="ECO:0000256" key="6">
    <source>
        <dbReference type="SAM" id="Phobius"/>
    </source>
</evidence>
<comment type="caution">
    <text evidence="7">The sequence shown here is derived from an EMBL/GenBank/DDBJ whole genome shotgun (WGS) entry which is preliminary data.</text>
</comment>
<name>W5IHP7_SCAIO</name>
<feature type="transmembrane region" description="Helical" evidence="6">
    <location>
        <begin position="165"/>
        <end position="186"/>
    </location>
</feature>
<feature type="transmembrane region" description="Helical" evidence="6">
    <location>
        <begin position="383"/>
        <end position="404"/>
    </location>
</feature>
<protein>
    <submittedName>
        <fullName evidence="7">MATE efflux family protein</fullName>
    </submittedName>
</protein>